<dbReference type="InterPro" id="IPR018677">
    <property type="entry name" value="DUF2157"/>
</dbReference>
<sequence length="360" mass="41233">MKKILNKSHYKFLVTELNHQRDRGLITQNQLDDIMTFYEEGSGLNFIRVLVTIGSLLIGLGILSFVASNWDYMGKILKVMSILGSLGISIFTSFKLEKTYPKTSKALLYLSALIYGAGIFLMGQIFHYGGEFTGAFLLWAIGVLAMSLILREKILFVFAHVLSVVYINGSFDENIITYSLIFIFIFYIGNKYFDFSKGITFCNNLVALNFILYFLNYMHVDPIYIGMSFFLIGFGMYIMNHKLNIDIFKLQGMIVFGISGLILTSKHIWEDLPFIENGNTVSIAFGVLLLIYLLNLVRKSLLTPLFFTCALILRYYFDTLYDFMPKSMFFIFGGLILLGFGHYFERIRKNRGGILDEKTN</sequence>
<comment type="caution">
    <text evidence="3">The sequence shown here is derived from an EMBL/GenBank/DDBJ whole genome shotgun (WGS) entry which is preliminary data.</text>
</comment>
<feature type="transmembrane region" description="Helical" evidence="1">
    <location>
        <begin position="223"/>
        <end position="240"/>
    </location>
</feature>
<organism evidence="3 4">
    <name type="scientific">Marinisporobacter balticus</name>
    <dbReference type="NCBI Taxonomy" id="2018667"/>
    <lineage>
        <taxon>Bacteria</taxon>
        <taxon>Bacillati</taxon>
        <taxon>Bacillota</taxon>
        <taxon>Clostridia</taxon>
        <taxon>Peptostreptococcales</taxon>
        <taxon>Thermotaleaceae</taxon>
        <taxon>Marinisporobacter</taxon>
    </lineage>
</organism>
<feature type="transmembrane region" description="Helical" evidence="1">
    <location>
        <begin position="132"/>
        <end position="149"/>
    </location>
</feature>
<keyword evidence="1" id="KW-0812">Transmembrane</keyword>
<name>A0A4R2KT08_9FIRM</name>
<evidence type="ECO:0000313" key="4">
    <source>
        <dbReference type="Proteomes" id="UP000294919"/>
    </source>
</evidence>
<gene>
    <name evidence="3" type="ORF">EV214_10781</name>
</gene>
<feature type="transmembrane region" description="Helical" evidence="1">
    <location>
        <begin position="200"/>
        <end position="217"/>
    </location>
</feature>
<feature type="transmembrane region" description="Helical" evidence="1">
    <location>
        <begin position="106"/>
        <end position="126"/>
    </location>
</feature>
<dbReference type="OrthoDB" id="5351773at2"/>
<feature type="domain" description="DUF2157" evidence="2">
    <location>
        <begin position="21"/>
        <end position="155"/>
    </location>
</feature>
<keyword evidence="4" id="KW-1185">Reference proteome</keyword>
<keyword evidence="1" id="KW-1133">Transmembrane helix</keyword>
<protein>
    <submittedName>
        <fullName evidence="3">Putative membrane protein</fullName>
    </submittedName>
</protein>
<keyword evidence="1" id="KW-0472">Membrane</keyword>
<feature type="transmembrane region" description="Helical" evidence="1">
    <location>
        <begin position="46"/>
        <end position="70"/>
    </location>
</feature>
<dbReference type="AlphaFoldDB" id="A0A4R2KT08"/>
<feature type="transmembrane region" description="Helical" evidence="1">
    <location>
        <begin position="175"/>
        <end position="193"/>
    </location>
</feature>
<feature type="transmembrane region" description="Helical" evidence="1">
    <location>
        <begin position="154"/>
        <end position="169"/>
    </location>
</feature>
<dbReference type="Proteomes" id="UP000294919">
    <property type="component" value="Unassembled WGS sequence"/>
</dbReference>
<feature type="transmembrane region" description="Helical" evidence="1">
    <location>
        <begin position="252"/>
        <end position="269"/>
    </location>
</feature>
<dbReference type="RefSeq" id="WP_132244229.1">
    <property type="nucleotide sequence ID" value="NZ_SLWV01000007.1"/>
</dbReference>
<dbReference type="EMBL" id="SLWV01000007">
    <property type="protein sequence ID" value="TCO76924.1"/>
    <property type="molecule type" value="Genomic_DNA"/>
</dbReference>
<proteinExistence type="predicted"/>
<accession>A0A4R2KT08</accession>
<dbReference type="Pfam" id="PF09925">
    <property type="entry name" value="DUF2157"/>
    <property type="match status" value="1"/>
</dbReference>
<evidence type="ECO:0000256" key="1">
    <source>
        <dbReference type="SAM" id="Phobius"/>
    </source>
</evidence>
<feature type="transmembrane region" description="Helical" evidence="1">
    <location>
        <begin position="323"/>
        <end position="344"/>
    </location>
</feature>
<evidence type="ECO:0000259" key="2">
    <source>
        <dbReference type="Pfam" id="PF09925"/>
    </source>
</evidence>
<reference evidence="3 4" key="1">
    <citation type="submission" date="2019-03" db="EMBL/GenBank/DDBJ databases">
        <title>Genomic Encyclopedia of Type Strains, Phase IV (KMG-IV): sequencing the most valuable type-strain genomes for metagenomic binning, comparative biology and taxonomic classification.</title>
        <authorList>
            <person name="Goeker M."/>
        </authorList>
    </citation>
    <scope>NUCLEOTIDE SEQUENCE [LARGE SCALE GENOMIC DNA]</scope>
    <source>
        <strain evidence="3 4">DSM 102940</strain>
    </source>
</reference>
<feature type="transmembrane region" description="Helical" evidence="1">
    <location>
        <begin position="76"/>
        <end position="94"/>
    </location>
</feature>
<feature type="transmembrane region" description="Helical" evidence="1">
    <location>
        <begin position="275"/>
        <end position="294"/>
    </location>
</feature>
<feature type="transmembrane region" description="Helical" evidence="1">
    <location>
        <begin position="301"/>
        <end position="317"/>
    </location>
</feature>
<evidence type="ECO:0000313" key="3">
    <source>
        <dbReference type="EMBL" id="TCO76924.1"/>
    </source>
</evidence>